<dbReference type="Proteomes" id="UP000316859">
    <property type="component" value="Unassembled WGS sequence"/>
</dbReference>
<comment type="caution">
    <text evidence="2">The sequence shown here is derived from an EMBL/GenBank/DDBJ whole genome shotgun (WGS) entry which is preliminary data.</text>
</comment>
<feature type="compositionally biased region" description="Polar residues" evidence="1">
    <location>
        <begin position="299"/>
        <end position="312"/>
    </location>
</feature>
<dbReference type="GO" id="GO:0000428">
    <property type="term" value="C:DNA-directed RNA polymerase complex"/>
    <property type="evidence" value="ECO:0007669"/>
    <property type="project" value="UniProtKB-KW"/>
</dbReference>
<feature type="compositionally biased region" description="Low complexity" evidence="1">
    <location>
        <begin position="269"/>
        <end position="297"/>
    </location>
</feature>
<feature type="compositionally biased region" description="Low complexity" evidence="1">
    <location>
        <begin position="113"/>
        <end position="122"/>
    </location>
</feature>
<feature type="compositionally biased region" description="Polar residues" evidence="1">
    <location>
        <begin position="153"/>
        <end position="173"/>
    </location>
</feature>
<evidence type="ECO:0000313" key="2">
    <source>
        <dbReference type="EMBL" id="TRX50324.1"/>
    </source>
</evidence>
<feature type="region of interest" description="Disordered" evidence="1">
    <location>
        <begin position="38"/>
        <end position="312"/>
    </location>
</feature>
<keyword evidence="2" id="KW-0240">DNA-directed RNA polymerase</keyword>
<dbReference type="PRINTS" id="PR01217">
    <property type="entry name" value="PRICHEXTENSN"/>
</dbReference>
<protein>
    <submittedName>
        <fullName evidence="2">DNA-directed RNA polymerase II</fullName>
    </submittedName>
</protein>
<accession>A0ABY3D258</accession>
<proteinExistence type="predicted"/>
<organism evidence="2 3">
    <name type="scientific">Corynebacterium guaraldiae</name>
    <dbReference type="NCBI Taxonomy" id="3051103"/>
    <lineage>
        <taxon>Bacteria</taxon>
        <taxon>Bacillati</taxon>
        <taxon>Actinomycetota</taxon>
        <taxon>Actinomycetes</taxon>
        <taxon>Mycobacteriales</taxon>
        <taxon>Corynebacteriaceae</taxon>
        <taxon>Corynebacterium</taxon>
    </lineage>
</organism>
<gene>
    <name evidence="2" type="ORF">FNY88_02465</name>
</gene>
<feature type="compositionally biased region" description="Low complexity" evidence="1">
    <location>
        <begin position="38"/>
        <end position="68"/>
    </location>
</feature>
<keyword evidence="2" id="KW-0804">Transcription</keyword>
<dbReference type="RefSeq" id="WP_070530851.1">
    <property type="nucleotide sequence ID" value="NZ_VIOF01000010.1"/>
</dbReference>
<evidence type="ECO:0000256" key="1">
    <source>
        <dbReference type="SAM" id="MobiDB-lite"/>
    </source>
</evidence>
<evidence type="ECO:0000313" key="3">
    <source>
        <dbReference type="Proteomes" id="UP000316859"/>
    </source>
</evidence>
<name>A0ABY3D258_9CORY</name>
<dbReference type="EMBL" id="VKDI01000004">
    <property type="protein sequence ID" value="TRX50324.1"/>
    <property type="molecule type" value="Genomic_DNA"/>
</dbReference>
<keyword evidence="3" id="KW-1185">Reference proteome</keyword>
<sequence>MTSSSRRILVFVAAGLLCAVAVGVAVWRMSAPESVVSKPSAATAVSSTASSAPSTTHSYTTTAAPTSTQPKQSKTNVAAPAEDPYLAPNAVVNRTEPVGPTAVYRPDNVSSLQNQQPQATPNNPYPQVPVSTAPAVPPTDGSTPASETPIPGTPQQSSEPTQPSATPESQTAVPQEGPVEDQDGSQPAEQPQPKEPTPSQNTGVPKPLDSFIPRPAGFTQNAPAPSADPEPKAQQGEPTDAAPQGGEVQGADVVEAVERESAAYRTNEAAPTPAAPTDDAPAAEEPSAATPTASHSADNGETTAASALTQSA</sequence>
<reference evidence="2 3" key="1">
    <citation type="submission" date="2019-07" db="EMBL/GenBank/DDBJ databases">
        <title>Draft genome of C. aurimucosum strain 2299.</title>
        <authorList>
            <person name="Pacheco L.G.C."/>
            <person name="Aguiar E.R.G.R."/>
            <person name="Santos C.S."/>
            <person name="Rocha D.J.P.G."/>
            <person name="Sant'Anna L.O."/>
            <person name="Mattos-Guaraldi A.L."/>
            <person name="Santos L.S."/>
        </authorList>
    </citation>
    <scope>NUCLEOTIDE SEQUENCE [LARGE SCALE GENOMIC DNA]</scope>
    <source>
        <strain evidence="2 3">2299</strain>
    </source>
</reference>